<evidence type="ECO:0000313" key="2">
    <source>
        <dbReference type="Proteomes" id="UP000595917"/>
    </source>
</evidence>
<protein>
    <submittedName>
        <fullName evidence="1">Uncharacterized protein</fullName>
    </submittedName>
</protein>
<accession>A0A7T7XPH0</accession>
<name>A0A7T7XPH0_9SPIR</name>
<evidence type="ECO:0000313" key="1">
    <source>
        <dbReference type="EMBL" id="QQO10091.1"/>
    </source>
</evidence>
<dbReference type="Proteomes" id="UP000595917">
    <property type="component" value="Chromosome"/>
</dbReference>
<keyword evidence="2" id="KW-1185">Reference proteome</keyword>
<dbReference type="KEGG" id="bhc:JFL75_04010"/>
<reference evidence="1" key="1">
    <citation type="submission" date="2021-01" db="EMBL/GenBank/DDBJ databases">
        <title>Description of Breznakiella homolactica.</title>
        <authorList>
            <person name="Song Y."/>
            <person name="Brune A."/>
        </authorList>
    </citation>
    <scope>NUCLEOTIDE SEQUENCE</scope>
    <source>
        <strain evidence="1">RmG30</strain>
    </source>
</reference>
<dbReference type="EMBL" id="CP067089">
    <property type="protein sequence ID" value="QQO10091.1"/>
    <property type="molecule type" value="Genomic_DNA"/>
</dbReference>
<gene>
    <name evidence="1" type="ORF">JFL75_04010</name>
</gene>
<dbReference type="AlphaFoldDB" id="A0A7T7XPH0"/>
<sequence length="152" mass="16957">MPETRRNWINILNAYKEKLSDTCSVEVLIGEPAGPSQNLQVNLIPIPHPVISGNGRIRLRLRALLQSGIPGDDTSISHLLDTSLLLAGWFSETQGGIRIADNLFAVAYHHPLRNDDESYGPENINLYSYDERWLVELEFNYEAAVNAVSEGV</sequence>
<proteinExistence type="predicted"/>
<organism evidence="1 2">
    <name type="scientific">Breznakiella homolactica</name>
    <dbReference type="NCBI Taxonomy" id="2798577"/>
    <lineage>
        <taxon>Bacteria</taxon>
        <taxon>Pseudomonadati</taxon>
        <taxon>Spirochaetota</taxon>
        <taxon>Spirochaetia</taxon>
        <taxon>Spirochaetales</taxon>
        <taxon>Breznakiellaceae</taxon>
        <taxon>Breznakiella</taxon>
    </lineage>
</organism>
<dbReference type="RefSeq" id="WP_215627395.1">
    <property type="nucleotide sequence ID" value="NZ_CP067089.2"/>
</dbReference>